<keyword evidence="2" id="KW-1185">Reference proteome</keyword>
<organism evidence="1 2">
    <name type="scientific">Eretmocerus hayati</name>
    <dbReference type="NCBI Taxonomy" id="131215"/>
    <lineage>
        <taxon>Eukaryota</taxon>
        <taxon>Metazoa</taxon>
        <taxon>Ecdysozoa</taxon>
        <taxon>Arthropoda</taxon>
        <taxon>Hexapoda</taxon>
        <taxon>Insecta</taxon>
        <taxon>Pterygota</taxon>
        <taxon>Neoptera</taxon>
        <taxon>Endopterygota</taxon>
        <taxon>Hymenoptera</taxon>
        <taxon>Apocrita</taxon>
        <taxon>Proctotrupomorpha</taxon>
        <taxon>Chalcidoidea</taxon>
        <taxon>Aphelinidae</taxon>
        <taxon>Aphelininae</taxon>
        <taxon>Eretmocerus</taxon>
    </lineage>
</organism>
<dbReference type="EMBL" id="CM056744">
    <property type="protein sequence ID" value="KAJ8664985.1"/>
    <property type="molecule type" value="Genomic_DNA"/>
</dbReference>
<evidence type="ECO:0000313" key="2">
    <source>
        <dbReference type="Proteomes" id="UP001239111"/>
    </source>
</evidence>
<dbReference type="Proteomes" id="UP001239111">
    <property type="component" value="Chromosome 4"/>
</dbReference>
<gene>
    <name evidence="1" type="ORF">QAD02_006647</name>
</gene>
<accession>A0ACC2N1F2</accession>
<proteinExistence type="predicted"/>
<comment type="caution">
    <text evidence="1">The sequence shown here is derived from an EMBL/GenBank/DDBJ whole genome shotgun (WGS) entry which is preliminary data.</text>
</comment>
<evidence type="ECO:0000313" key="1">
    <source>
        <dbReference type="EMBL" id="KAJ8664985.1"/>
    </source>
</evidence>
<name>A0ACC2N1F2_9HYME</name>
<protein>
    <submittedName>
        <fullName evidence="1">Uncharacterized protein</fullName>
    </submittedName>
</protein>
<reference evidence="1" key="1">
    <citation type="submission" date="2023-04" db="EMBL/GenBank/DDBJ databases">
        <title>A chromosome-level genome assembly of the parasitoid wasp Eretmocerus hayati.</title>
        <authorList>
            <person name="Zhong Y."/>
            <person name="Liu S."/>
            <person name="Liu Y."/>
        </authorList>
    </citation>
    <scope>NUCLEOTIDE SEQUENCE</scope>
    <source>
        <strain evidence="1">ZJU_SS_LIU_2023</strain>
    </source>
</reference>
<sequence length="216" mass="23580">MKCLTLAVCIVAFGLCYADEEVKVDVKGPEVTNKVWFDVAVGGEKVGRIEIGLFGSIVPKTVNNFVQLAQKPAGEGYKGTKFYRVIKGYVIQGGDYVKGDGTGSQSVYGGTFEDENFKLNHYGAGWLSMANNGKNTNGSQFFITAKATPWLDGTYVVFGKVLKGMDVVRKIENLETDEMEKPLKDVVIVDCGSEMVPTPFQVTMDDAKDDTKTNTQ</sequence>